<dbReference type="RefSeq" id="WP_105187601.1">
    <property type="nucleotide sequence ID" value="NZ_BAAAGO010000034.1"/>
</dbReference>
<comment type="similarity">
    <text evidence="1">Belongs to the peptidase S51 family.</text>
</comment>
<dbReference type="AlphaFoldDB" id="A0A2N9JIJ8"/>
<protein>
    <submittedName>
        <fullName evidence="5">Uncharacterized peptidase YgaJ</fullName>
        <ecNumber evidence="5">3.4.21.-</ecNumber>
    </submittedName>
</protein>
<dbReference type="SUPFAM" id="SSF52317">
    <property type="entry name" value="Class I glutamine amidotransferase-like"/>
    <property type="match status" value="1"/>
</dbReference>
<dbReference type="Pfam" id="PF03575">
    <property type="entry name" value="Peptidase_S51"/>
    <property type="match status" value="1"/>
</dbReference>
<evidence type="ECO:0000313" key="5">
    <source>
        <dbReference type="EMBL" id="SPD87219.1"/>
    </source>
</evidence>
<dbReference type="InterPro" id="IPR029062">
    <property type="entry name" value="Class_I_gatase-like"/>
</dbReference>
<dbReference type="PANTHER" id="PTHR20842:SF0">
    <property type="entry name" value="ALPHA-ASPARTYL DIPEPTIDASE"/>
    <property type="match status" value="1"/>
</dbReference>
<evidence type="ECO:0000256" key="3">
    <source>
        <dbReference type="ARBA" id="ARBA00022801"/>
    </source>
</evidence>
<dbReference type="CDD" id="cd03146">
    <property type="entry name" value="GAT1_Peptidase_E"/>
    <property type="match status" value="1"/>
</dbReference>
<accession>A0A2N9JIJ8</accession>
<dbReference type="KEGG" id="mgg:MPLG2_2189"/>
<dbReference type="EC" id="3.4.21.-" evidence="5"/>
<dbReference type="OrthoDB" id="9778515at2"/>
<keyword evidence="2" id="KW-0645">Protease</keyword>
<dbReference type="Gene3D" id="3.40.50.880">
    <property type="match status" value="1"/>
</dbReference>
<dbReference type="InterPro" id="IPR005320">
    <property type="entry name" value="Peptidase_S51"/>
</dbReference>
<gene>
    <name evidence="5" type="primary">ygaJ</name>
    <name evidence="5" type="ORF">MPLG2_2189</name>
</gene>
<proteinExistence type="inferred from homology"/>
<organism evidence="5 6">
    <name type="scientific">Micropruina glycogenica</name>
    <dbReference type="NCBI Taxonomy" id="75385"/>
    <lineage>
        <taxon>Bacteria</taxon>
        <taxon>Bacillati</taxon>
        <taxon>Actinomycetota</taxon>
        <taxon>Actinomycetes</taxon>
        <taxon>Propionibacteriales</taxon>
        <taxon>Nocardioidaceae</taxon>
        <taxon>Micropruina</taxon>
    </lineage>
</organism>
<dbReference type="Proteomes" id="UP000238164">
    <property type="component" value="Chromosome 1"/>
</dbReference>
<keyword evidence="6" id="KW-1185">Reference proteome</keyword>
<dbReference type="GO" id="GO:0006508">
    <property type="term" value="P:proteolysis"/>
    <property type="evidence" value="ECO:0007669"/>
    <property type="project" value="UniProtKB-KW"/>
</dbReference>
<dbReference type="GO" id="GO:0008236">
    <property type="term" value="F:serine-type peptidase activity"/>
    <property type="evidence" value="ECO:0007669"/>
    <property type="project" value="UniProtKB-KW"/>
</dbReference>
<sequence length="238" mass="24993">MTRHIVAMGGGGFSMSQFGEPTALDRYLVHLTGKDHPLVCFAPTASSDDPAYIHKFLTAYGSLGVRTSVLTLWTGAGESVDRLAEADLLFVGGGSTVNLVALWQAHGVSDIVAQRYAEGSLVLAGISAGACCWYQGCVTDSFGDLRPWRGGLGLVRGSFCPHLDGEPERDPIFTAAVASGDLPDGYAADDGAGVHYVDGVPANFIAERSGQVVYRVLPNDVPGPAVIREAQEMVLLAP</sequence>
<name>A0A2N9JIJ8_9ACTN</name>
<evidence type="ECO:0000313" key="6">
    <source>
        <dbReference type="Proteomes" id="UP000238164"/>
    </source>
</evidence>
<evidence type="ECO:0000256" key="4">
    <source>
        <dbReference type="ARBA" id="ARBA00022825"/>
    </source>
</evidence>
<evidence type="ECO:0000256" key="2">
    <source>
        <dbReference type="ARBA" id="ARBA00022670"/>
    </source>
</evidence>
<dbReference type="PANTHER" id="PTHR20842">
    <property type="entry name" value="PROTEASE S51 ALPHA-ASPARTYL DIPEPTIDASE"/>
    <property type="match status" value="1"/>
</dbReference>
<reference evidence="5 6" key="1">
    <citation type="submission" date="2018-02" db="EMBL/GenBank/DDBJ databases">
        <authorList>
            <person name="Cohen D.B."/>
            <person name="Kent A.D."/>
        </authorList>
    </citation>
    <scope>NUCLEOTIDE SEQUENCE [LARGE SCALE GENOMIC DNA]</scope>
    <source>
        <strain evidence="5">1</strain>
    </source>
</reference>
<evidence type="ECO:0000256" key="1">
    <source>
        <dbReference type="ARBA" id="ARBA00006534"/>
    </source>
</evidence>
<dbReference type="EMBL" id="LT985188">
    <property type="protein sequence ID" value="SPD87219.1"/>
    <property type="molecule type" value="Genomic_DNA"/>
</dbReference>
<keyword evidence="4" id="KW-0720">Serine protease</keyword>
<keyword evidence="3 5" id="KW-0378">Hydrolase</keyword>